<dbReference type="AlphaFoldDB" id="A0AAJ5ZIK4"/>
<reference evidence="9 10" key="1">
    <citation type="submission" date="2019-11" db="EMBL/GenBank/DDBJ databases">
        <authorList>
            <person name="Cho J.-C."/>
        </authorList>
    </citation>
    <scope>NUCLEOTIDE SEQUENCE [LARGE SCALE GENOMIC DNA]</scope>
    <source>
        <strain evidence="8 9">JH1073</strain>
        <strain evidence="7 10">JH702</strain>
    </source>
</reference>
<organism evidence="8 9">
    <name type="scientific">Candidatus Lucifugimonas marina</name>
    <dbReference type="NCBI Taxonomy" id="3038979"/>
    <lineage>
        <taxon>Bacteria</taxon>
        <taxon>Bacillati</taxon>
        <taxon>Chloroflexota</taxon>
        <taxon>Dehalococcoidia</taxon>
        <taxon>SAR202 cluster</taxon>
        <taxon>Candidatus Lucifugimonadales</taxon>
        <taxon>Candidatus Lucifugimonadaceae</taxon>
        <taxon>Candidatus Lucifugimonas</taxon>
    </lineage>
</organism>
<evidence type="ECO:0000256" key="5">
    <source>
        <dbReference type="ARBA" id="ARBA00023014"/>
    </source>
</evidence>
<comment type="similarity">
    <text evidence="1">Belongs to the complex I 51 kDa subunit family.</text>
</comment>
<reference evidence="9" key="3">
    <citation type="submission" date="2023-06" db="EMBL/GenBank/DDBJ databases">
        <title>Pangenomics reveal diversification of enzyme families and niche specialization in globally abundant SAR202 bacteria.</title>
        <authorList>
            <person name="Saw J.H.W."/>
        </authorList>
    </citation>
    <scope>NUCLEOTIDE SEQUENCE [LARGE SCALE GENOMIC DNA]</scope>
    <source>
        <strain evidence="9">JH1073</strain>
    </source>
</reference>
<dbReference type="RefSeq" id="WP_342823072.1">
    <property type="nucleotide sequence ID" value="NZ_CP046146.1"/>
</dbReference>
<evidence type="ECO:0000256" key="2">
    <source>
        <dbReference type="ARBA" id="ARBA00022485"/>
    </source>
</evidence>
<dbReference type="EMBL" id="WMBE01000001">
    <property type="protein sequence ID" value="MDG0865861.1"/>
    <property type="molecule type" value="Genomic_DNA"/>
</dbReference>
<dbReference type="InterPro" id="IPR001949">
    <property type="entry name" value="NADH-UbQ_OxRdtase_51kDa_CS"/>
</dbReference>
<dbReference type="GO" id="GO:0008137">
    <property type="term" value="F:NADH dehydrogenase (ubiquinone) activity"/>
    <property type="evidence" value="ECO:0007669"/>
    <property type="project" value="InterPro"/>
</dbReference>
<accession>A0AAJ5ZIK4</accession>
<dbReference type="Gene3D" id="6.10.250.1450">
    <property type="match status" value="1"/>
</dbReference>
<dbReference type="Gene3D" id="3.40.30.10">
    <property type="entry name" value="Glutaredoxin"/>
    <property type="match status" value="1"/>
</dbReference>
<protein>
    <submittedName>
        <fullName evidence="8">NADH-quinone oxidoreductase subunit F</fullName>
    </submittedName>
</protein>
<dbReference type="SUPFAM" id="SSF142019">
    <property type="entry name" value="Nqo1 FMN-binding domain-like"/>
    <property type="match status" value="1"/>
</dbReference>
<evidence type="ECO:0000256" key="3">
    <source>
        <dbReference type="ARBA" id="ARBA00022723"/>
    </source>
</evidence>
<dbReference type="Pfam" id="PF01512">
    <property type="entry name" value="Complex1_51K"/>
    <property type="match status" value="1"/>
</dbReference>
<feature type="domain" description="NADH-ubiquinone oxidoreductase 51kDa subunit iron-sulphur binding" evidence="6">
    <location>
        <begin position="464"/>
        <end position="509"/>
    </location>
</feature>
<dbReference type="InterPro" id="IPR011538">
    <property type="entry name" value="Nuo51_FMN-bd"/>
</dbReference>
<keyword evidence="4" id="KW-0408">Iron</keyword>
<dbReference type="PANTHER" id="PTHR43578:SF3">
    <property type="entry name" value="NADH-QUINONE OXIDOREDUCTASE SUBUNIT F"/>
    <property type="match status" value="1"/>
</dbReference>
<dbReference type="CDD" id="cd02980">
    <property type="entry name" value="TRX_Fd_family"/>
    <property type="match status" value="1"/>
</dbReference>
<dbReference type="PROSITE" id="PS00645">
    <property type="entry name" value="COMPLEX1_51K_2"/>
    <property type="match status" value="1"/>
</dbReference>
<keyword evidence="3" id="KW-0479">Metal-binding</keyword>
<evidence type="ECO:0000313" key="9">
    <source>
        <dbReference type="Proteomes" id="UP001219901"/>
    </source>
</evidence>
<dbReference type="SMART" id="SM00928">
    <property type="entry name" value="NADH_4Fe-4S"/>
    <property type="match status" value="1"/>
</dbReference>
<dbReference type="SUPFAM" id="SSF52833">
    <property type="entry name" value="Thioredoxin-like"/>
    <property type="match status" value="1"/>
</dbReference>
<dbReference type="GO" id="GO:0046872">
    <property type="term" value="F:metal ion binding"/>
    <property type="evidence" value="ECO:0007669"/>
    <property type="project" value="UniProtKB-KW"/>
</dbReference>
<dbReference type="Pfam" id="PF10589">
    <property type="entry name" value="NADH_4Fe-4S"/>
    <property type="match status" value="1"/>
</dbReference>
<dbReference type="Gene3D" id="3.10.20.600">
    <property type="match status" value="1"/>
</dbReference>
<dbReference type="InterPro" id="IPR036249">
    <property type="entry name" value="Thioredoxin-like_sf"/>
</dbReference>
<evidence type="ECO:0000256" key="1">
    <source>
        <dbReference type="ARBA" id="ARBA00007523"/>
    </source>
</evidence>
<dbReference type="Gene3D" id="3.40.50.11540">
    <property type="entry name" value="NADH-ubiquinone oxidoreductase 51kDa subunit"/>
    <property type="match status" value="1"/>
</dbReference>
<reference evidence="8" key="2">
    <citation type="journal article" date="2023" name="Nat. Commun.">
        <title>Cultivation of marine bacteria of the SAR202 clade.</title>
        <authorList>
            <person name="Lim Y."/>
            <person name="Seo J.H."/>
            <person name="Giovannoni S.J."/>
            <person name="Kang I."/>
            <person name="Cho J.C."/>
        </authorList>
    </citation>
    <scope>NUCLEOTIDE SEQUENCE</scope>
    <source>
        <strain evidence="8">JH1073</strain>
    </source>
</reference>
<sequence>MSTPFEDLQARAAKRWSELTEGESAWIRVGGGTSGQAAGADAVFEAFKSSVESTGVNANVSMVSAMGLMYLEPQVDILMPNGARVYYGNVNADEAKEIVEQHLKEGKPLTDRAYAYSGGDGSGVGNLPELDSMPMVALQKRIATRNFGDTDPHDLLQYVANGGYTALNRALTEMTPEEIVDEVKAAGLRGRGGAAFPAGVKWSFLAPSKAPVKYVLCNCEEGDPGAFNDKGIIENDPHTLVEGLIINGYATRSTHGYVFIRTGHELPIESARKAIAAAYEAGLLGKNILGTDFSFDMEVSLTGDSYVAGEETALMEAIEGKRSTPRFKPPFPAAAGLWQKPTNINNVKTLSYVPEIVRNGSDWFKSIGTETTSGTAIVCLSGHITYPGMYEVPMGMTIREVLEKVGGGVSVGERIKVLQAGGPLNGLLGEDAFDTMIDFDAMSAAGASIGSGGIIVGNETVNVVDLLRSLVAFNQFESCGKCFPCRLGNTHMLEILDRMCQNKAKSADLALLERVGTSMKAGSLCGHGQLGFNPIASALKYFGDEIKSCLAGEIAPGGVFGDGTMILPTRTRP</sequence>
<dbReference type="Gene3D" id="1.20.1440.230">
    <property type="entry name" value="NADH-ubiquinone oxidoreductase 51kDa subunit, iron-sulphur binding domain"/>
    <property type="match status" value="1"/>
</dbReference>
<evidence type="ECO:0000313" key="7">
    <source>
        <dbReference type="EMBL" id="MDG0865861.1"/>
    </source>
</evidence>
<dbReference type="InterPro" id="IPR019554">
    <property type="entry name" value="Soluble_ligand-bd"/>
</dbReference>
<dbReference type="InterPro" id="IPR037225">
    <property type="entry name" value="Nuo51_FMN-bd_sf"/>
</dbReference>
<dbReference type="SUPFAM" id="SSF142984">
    <property type="entry name" value="Nqo1 middle domain-like"/>
    <property type="match status" value="1"/>
</dbReference>
<dbReference type="InterPro" id="IPR037207">
    <property type="entry name" value="Nuop51_4Fe4S-bd_sf"/>
</dbReference>
<gene>
    <name evidence="7" type="ORF">GKO46_02085</name>
    <name evidence="8" type="ORF">GKO48_07175</name>
</gene>
<evidence type="ECO:0000256" key="4">
    <source>
        <dbReference type="ARBA" id="ARBA00023004"/>
    </source>
</evidence>
<name>A0AAJ5ZIK4_9CHLR</name>
<keyword evidence="5" id="KW-0411">Iron-sulfur</keyword>
<dbReference type="GO" id="GO:0051539">
    <property type="term" value="F:4 iron, 4 sulfur cluster binding"/>
    <property type="evidence" value="ECO:0007669"/>
    <property type="project" value="UniProtKB-KW"/>
</dbReference>
<dbReference type="EMBL" id="CP046147">
    <property type="protein sequence ID" value="WFG39407.1"/>
    <property type="molecule type" value="Genomic_DNA"/>
</dbReference>
<dbReference type="Proteomes" id="UP001321249">
    <property type="component" value="Unassembled WGS sequence"/>
</dbReference>
<evidence type="ECO:0000259" key="6">
    <source>
        <dbReference type="SMART" id="SM00928"/>
    </source>
</evidence>
<dbReference type="PANTHER" id="PTHR43578">
    <property type="entry name" value="NADH-QUINONE OXIDOREDUCTASE SUBUNIT F"/>
    <property type="match status" value="1"/>
</dbReference>
<keyword evidence="2" id="KW-0004">4Fe-4S</keyword>
<dbReference type="Proteomes" id="UP001219901">
    <property type="component" value="Chromosome"/>
</dbReference>
<keyword evidence="9" id="KW-1185">Reference proteome</keyword>
<dbReference type="Pfam" id="PF10531">
    <property type="entry name" value="SLBB"/>
    <property type="match status" value="1"/>
</dbReference>
<dbReference type="GO" id="GO:0010181">
    <property type="term" value="F:FMN binding"/>
    <property type="evidence" value="ECO:0007669"/>
    <property type="project" value="InterPro"/>
</dbReference>
<dbReference type="FunFam" id="3.40.50.11540:FF:000001">
    <property type="entry name" value="NADH dehydrogenase [ubiquinone] flavoprotein 1, mitochondrial"/>
    <property type="match status" value="1"/>
</dbReference>
<evidence type="ECO:0000313" key="10">
    <source>
        <dbReference type="Proteomes" id="UP001321249"/>
    </source>
</evidence>
<proteinExistence type="inferred from homology"/>
<dbReference type="InterPro" id="IPR019575">
    <property type="entry name" value="Nuop51_4Fe4S-bd"/>
</dbReference>
<dbReference type="SUPFAM" id="SSF140490">
    <property type="entry name" value="Nqo1C-terminal domain-like"/>
    <property type="match status" value="1"/>
</dbReference>
<evidence type="ECO:0000313" key="8">
    <source>
        <dbReference type="EMBL" id="WFG39407.1"/>
    </source>
</evidence>